<gene>
    <name evidence="1" type="ORF">SI8410_08011739</name>
</gene>
<sequence>MKKLIGFRFWSFGYSLTRGKAHFY</sequence>
<evidence type="ECO:0000313" key="2">
    <source>
        <dbReference type="Proteomes" id="UP000663760"/>
    </source>
</evidence>
<proteinExistence type="predicted"/>
<reference evidence="1" key="1">
    <citation type="submission" date="2020-02" db="EMBL/GenBank/DDBJ databases">
        <authorList>
            <person name="Scholz U."/>
            <person name="Mascher M."/>
            <person name="Fiebig A."/>
        </authorList>
    </citation>
    <scope>NUCLEOTIDE SEQUENCE</scope>
</reference>
<organism evidence="1 2">
    <name type="scientific">Spirodela intermedia</name>
    <name type="common">Intermediate duckweed</name>
    <dbReference type="NCBI Taxonomy" id="51605"/>
    <lineage>
        <taxon>Eukaryota</taxon>
        <taxon>Viridiplantae</taxon>
        <taxon>Streptophyta</taxon>
        <taxon>Embryophyta</taxon>
        <taxon>Tracheophyta</taxon>
        <taxon>Spermatophyta</taxon>
        <taxon>Magnoliopsida</taxon>
        <taxon>Liliopsida</taxon>
        <taxon>Araceae</taxon>
        <taxon>Lemnoideae</taxon>
        <taxon>Spirodela</taxon>
    </lineage>
</organism>
<protein>
    <submittedName>
        <fullName evidence="1">Uncharacterized protein</fullName>
    </submittedName>
</protein>
<dbReference type="AlphaFoldDB" id="A0A7I8KTU6"/>
<evidence type="ECO:0000313" key="1">
    <source>
        <dbReference type="EMBL" id="CAA7401061.1"/>
    </source>
</evidence>
<dbReference type="Proteomes" id="UP000663760">
    <property type="component" value="Chromosome 8"/>
</dbReference>
<name>A0A7I8KTU6_SPIIN</name>
<accession>A0A7I8KTU6</accession>
<keyword evidence="2" id="KW-1185">Reference proteome</keyword>
<dbReference type="EMBL" id="LR746271">
    <property type="protein sequence ID" value="CAA7401061.1"/>
    <property type="molecule type" value="Genomic_DNA"/>
</dbReference>